<gene>
    <name evidence="2" type="ORF">MUDAN_MDHGFNIF_00898</name>
</gene>
<keyword evidence="1" id="KW-0472">Membrane</keyword>
<dbReference type="RefSeq" id="WP_130844301.1">
    <property type="nucleotide sequence ID" value="NZ_BJDY01000003.1"/>
</dbReference>
<organism evidence="2 3">
    <name type="scientific">Lactiplantibacillus mudanjiangensis</name>
    <dbReference type="NCBI Taxonomy" id="1296538"/>
    <lineage>
        <taxon>Bacteria</taxon>
        <taxon>Bacillati</taxon>
        <taxon>Bacillota</taxon>
        <taxon>Bacilli</taxon>
        <taxon>Lactobacillales</taxon>
        <taxon>Lactobacillaceae</taxon>
        <taxon>Lactiplantibacillus</taxon>
    </lineage>
</organism>
<evidence type="ECO:0000313" key="2">
    <source>
        <dbReference type="EMBL" id="VDG29217.1"/>
    </source>
</evidence>
<dbReference type="EMBL" id="UYIG01000130">
    <property type="protein sequence ID" value="VDG29217.1"/>
    <property type="molecule type" value="Genomic_DNA"/>
</dbReference>
<keyword evidence="3" id="KW-1185">Reference proteome</keyword>
<evidence type="ECO:0000256" key="1">
    <source>
        <dbReference type="SAM" id="Phobius"/>
    </source>
</evidence>
<feature type="transmembrane region" description="Helical" evidence="1">
    <location>
        <begin position="7"/>
        <end position="26"/>
    </location>
</feature>
<feature type="transmembrane region" description="Helical" evidence="1">
    <location>
        <begin position="32"/>
        <end position="50"/>
    </location>
</feature>
<evidence type="ECO:0000313" key="3">
    <source>
        <dbReference type="Proteomes" id="UP000289996"/>
    </source>
</evidence>
<dbReference type="Proteomes" id="UP000289996">
    <property type="component" value="Unassembled WGS sequence"/>
</dbReference>
<accession>A0A660E509</accession>
<proteinExistence type="predicted"/>
<sequence length="70" mass="8134">MFKHRWFRYLLTSIACALVDIIFSITSHHPQPLSLTLIVIPLTVLILYVIHGLKLLALNVVNWLDYHLPK</sequence>
<keyword evidence="1" id="KW-0812">Transmembrane</keyword>
<reference evidence="2 3" key="1">
    <citation type="submission" date="2018-11" db="EMBL/GenBank/DDBJ databases">
        <authorList>
            <person name="Wuyts S."/>
        </authorList>
    </citation>
    <scope>NUCLEOTIDE SEQUENCE [LARGE SCALE GENOMIC DNA]</scope>
    <source>
        <strain evidence="2">Lactobacillus mudanjiangensis AMBF249</strain>
    </source>
</reference>
<name>A0A660E509_9LACO</name>
<dbReference type="AlphaFoldDB" id="A0A660E509"/>
<keyword evidence="1" id="KW-1133">Transmembrane helix</keyword>
<protein>
    <submittedName>
        <fullName evidence="2">Uncharacterized protein</fullName>
    </submittedName>
</protein>